<dbReference type="InterPro" id="IPR038071">
    <property type="entry name" value="UROD/MetE-like_sf"/>
</dbReference>
<dbReference type="Pfam" id="PF01208">
    <property type="entry name" value="URO-D"/>
    <property type="match status" value="1"/>
</dbReference>
<gene>
    <name evidence="2" type="ORF">BWY41_01855</name>
</gene>
<name>A0A1V5SK48_9BACT</name>
<organism evidence="2">
    <name type="scientific">Candidatus Atribacter allofermentans</name>
    <dbReference type="NCBI Taxonomy" id="1852833"/>
    <lineage>
        <taxon>Bacteria</taxon>
        <taxon>Pseudomonadati</taxon>
        <taxon>Atribacterota</taxon>
        <taxon>Atribacteria</taxon>
        <taxon>Atribacterales</taxon>
        <taxon>Atribacteraceae</taxon>
        <taxon>Atribacter</taxon>
    </lineage>
</organism>
<evidence type="ECO:0000259" key="1">
    <source>
        <dbReference type="Pfam" id="PF01208"/>
    </source>
</evidence>
<dbReference type="GO" id="GO:0004853">
    <property type="term" value="F:uroporphyrinogen decarboxylase activity"/>
    <property type="evidence" value="ECO:0007669"/>
    <property type="project" value="InterPro"/>
</dbReference>
<dbReference type="SUPFAM" id="SSF51726">
    <property type="entry name" value="UROD/MetE-like"/>
    <property type="match status" value="1"/>
</dbReference>
<dbReference type="AlphaFoldDB" id="A0A1V5SK48"/>
<dbReference type="GO" id="GO:0032259">
    <property type="term" value="P:methylation"/>
    <property type="evidence" value="ECO:0007669"/>
    <property type="project" value="UniProtKB-KW"/>
</dbReference>
<proteinExistence type="predicted"/>
<reference evidence="2" key="1">
    <citation type="submission" date="2017-02" db="EMBL/GenBank/DDBJ databases">
        <title>Delving into the versatile metabolic prowess of the omnipresent phylum Bacteroidetes.</title>
        <authorList>
            <person name="Nobu M.K."/>
            <person name="Mei R."/>
            <person name="Narihiro T."/>
            <person name="Kuroda K."/>
            <person name="Liu W.-T."/>
        </authorList>
    </citation>
    <scope>NUCLEOTIDE SEQUENCE</scope>
    <source>
        <strain evidence="2">ADurb.Bin276</strain>
    </source>
</reference>
<dbReference type="GO" id="GO:0008168">
    <property type="term" value="F:methyltransferase activity"/>
    <property type="evidence" value="ECO:0007669"/>
    <property type="project" value="UniProtKB-KW"/>
</dbReference>
<feature type="domain" description="Uroporphyrinogen decarboxylase (URO-D)" evidence="1">
    <location>
        <begin position="142"/>
        <end position="331"/>
    </location>
</feature>
<sequence>MNERERVMNALEFNTIDKVPYHLDFTVPARNKMIQYLNDQNFEQNIGNHLAFTKALPLDAFQEVKPGFIRDEWGVVWNRTIDPDIGNPIPVFSQPILKGYRFPDPDDPRRFQALPAFLEKNKDKFCILKMSYSLFERTWSLRGMENVLTDMITNPEFIEDLMDHITQYNLRVISKALDIGFDGVYFGDDWGWQRGLIMGPAMWRKFIKPRMGQMYASIKNRGRKVFLHCCGKVDELFPDLIEIGLDVFNPFQPEVMDIFAIKKHYQGKLSFYGGIGIQSLLPFGTVDEVKRGVQNILDVIGKNGGYIASPSHALPKDIPCENILAMLDVLKNQS</sequence>
<dbReference type="InterPro" id="IPR052024">
    <property type="entry name" value="Methanogen_methyltrans"/>
</dbReference>
<dbReference type="PANTHER" id="PTHR47099:SF1">
    <property type="entry name" value="METHYLCOBAMIDE:COM METHYLTRANSFERASE MTBA"/>
    <property type="match status" value="1"/>
</dbReference>
<dbReference type="InterPro" id="IPR000257">
    <property type="entry name" value="Uroporphyrinogen_deCOase"/>
</dbReference>
<protein>
    <submittedName>
        <fullName evidence="2">Methylcobalamin:coenzyme M methyltransferase</fullName>
    </submittedName>
</protein>
<comment type="caution">
    <text evidence="2">The sequence shown here is derived from an EMBL/GenBank/DDBJ whole genome shotgun (WGS) entry which is preliminary data.</text>
</comment>
<accession>A0A1V5SK48</accession>
<keyword evidence="2" id="KW-0489">Methyltransferase</keyword>
<dbReference type="GO" id="GO:0006779">
    <property type="term" value="P:porphyrin-containing compound biosynthetic process"/>
    <property type="evidence" value="ECO:0007669"/>
    <property type="project" value="InterPro"/>
</dbReference>
<evidence type="ECO:0000313" key="2">
    <source>
        <dbReference type="EMBL" id="OQA54878.1"/>
    </source>
</evidence>
<dbReference type="Gene3D" id="3.20.20.210">
    <property type="match status" value="1"/>
</dbReference>
<dbReference type="Proteomes" id="UP000485569">
    <property type="component" value="Unassembled WGS sequence"/>
</dbReference>
<keyword evidence="2" id="KW-0808">Transferase</keyword>
<dbReference type="EMBL" id="MWBQ01000192">
    <property type="protein sequence ID" value="OQA54878.1"/>
    <property type="molecule type" value="Genomic_DNA"/>
</dbReference>
<dbReference type="PANTHER" id="PTHR47099">
    <property type="entry name" value="METHYLCOBAMIDE:COM METHYLTRANSFERASE MTBA"/>
    <property type="match status" value="1"/>
</dbReference>